<name>A0A8J8BGG6_9ACTN</name>
<evidence type="ECO:0000256" key="1">
    <source>
        <dbReference type="SAM" id="MobiDB-lite"/>
    </source>
</evidence>
<dbReference type="InterPro" id="IPR011518">
    <property type="entry name" value="Transposase_36"/>
</dbReference>
<dbReference type="NCBIfam" id="NF033519">
    <property type="entry name" value="transpos_ISAzo13"/>
    <property type="match status" value="1"/>
</dbReference>
<dbReference type="AlphaFoldDB" id="A0A8J8BGG6"/>
<organism evidence="2 3">
    <name type="scientific">Actinocrinis puniceicyclus</name>
    <dbReference type="NCBI Taxonomy" id="977794"/>
    <lineage>
        <taxon>Bacteria</taxon>
        <taxon>Bacillati</taxon>
        <taxon>Actinomycetota</taxon>
        <taxon>Actinomycetes</taxon>
        <taxon>Catenulisporales</taxon>
        <taxon>Actinospicaceae</taxon>
        <taxon>Actinocrinis</taxon>
    </lineage>
</organism>
<keyword evidence="3" id="KW-1185">Reference proteome</keyword>
<protein>
    <submittedName>
        <fullName evidence="2">ISAzo13 family transposase</fullName>
    </submittedName>
</protein>
<dbReference type="Proteomes" id="UP000677913">
    <property type="component" value="Unassembled WGS sequence"/>
</dbReference>
<sequence length="406" mass="44282">MEIDERVLAAKFEAILPHLDERQRRLVLAAEARSLGHGGISLVARASGVSRVTITAGVGDLESGRDPMPGRSRRPGAGRKPLTETDPGLLGALDALVDPVTRGDPMSRLRWTTKSTRSLADELGALGHRVSHHSVGRLLSDLDYSLQGNAKTVEGTQHPDRDAQFRYINGKVTAHLADGDPVISVDAKKKELIGEYANTGRDWRPAGAPRRVQVHDFPGPAGKAVPYGVYDLAADAGWVSVGCDGDTAQFAVATIRRWWHTVGATAYPQAKRLLITADAGGSNGYRLRLWKKELADLATETGLTITVCHMPPGTSKWNKVEHRLFSHISMNWAGQPLTSHEVAVNLIAGTTTRSGLSVQAELDPGSYPRGIKISDREMRLLKERHVRPHEFHGEWNYDLIATEPPE</sequence>
<dbReference type="Pfam" id="PF07592">
    <property type="entry name" value="DDE_Tnp_ISAZ013"/>
    <property type="match status" value="1"/>
</dbReference>
<reference evidence="2" key="1">
    <citation type="submission" date="2021-04" db="EMBL/GenBank/DDBJ databases">
        <title>Genome based classification of Actinospica acidithermotolerans sp. nov., an actinobacterium isolated from an Indonesian hot spring.</title>
        <authorList>
            <person name="Kusuma A.B."/>
            <person name="Putra K.E."/>
            <person name="Nafisah S."/>
            <person name="Loh J."/>
            <person name="Nouioui I."/>
            <person name="Goodfellow M."/>
        </authorList>
    </citation>
    <scope>NUCLEOTIDE SEQUENCE</scope>
    <source>
        <strain evidence="2">DSM 45618</strain>
    </source>
</reference>
<dbReference type="EMBL" id="JAGSXH010000323">
    <property type="protein sequence ID" value="MBS2967116.1"/>
    <property type="molecule type" value="Genomic_DNA"/>
</dbReference>
<evidence type="ECO:0000313" key="3">
    <source>
        <dbReference type="Proteomes" id="UP000677913"/>
    </source>
</evidence>
<proteinExistence type="predicted"/>
<comment type="caution">
    <text evidence="2">The sequence shown here is derived from an EMBL/GenBank/DDBJ whole genome shotgun (WGS) entry which is preliminary data.</text>
</comment>
<evidence type="ECO:0000313" key="2">
    <source>
        <dbReference type="EMBL" id="MBS2967116.1"/>
    </source>
</evidence>
<feature type="region of interest" description="Disordered" evidence="1">
    <location>
        <begin position="58"/>
        <end position="88"/>
    </location>
</feature>
<gene>
    <name evidence="2" type="ORF">KGA66_29060</name>
</gene>
<accession>A0A8J8BGG6</accession>